<accession>A0A076KZX1</accession>
<organism evidence="1">
    <name type="scientific">Nephila pilipes</name>
    <name type="common">Giant wood spider</name>
    <name type="synonym">Nephila maculata</name>
    <dbReference type="NCBI Taxonomy" id="299642"/>
    <lineage>
        <taxon>Eukaryota</taxon>
        <taxon>Metazoa</taxon>
        <taxon>Ecdysozoa</taxon>
        <taxon>Arthropoda</taxon>
        <taxon>Chelicerata</taxon>
        <taxon>Arachnida</taxon>
        <taxon>Araneae</taxon>
        <taxon>Araneomorphae</taxon>
        <taxon>Entelegynae</taxon>
        <taxon>Araneoidea</taxon>
        <taxon>Nephilidae</taxon>
        <taxon>Nephila</taxon>
    </lineage>
</organism>
<proteinExistence type="evidence at transcript level"/>
<dbReference type="AlphaFoldDB" id="A0A076KZX1"/>
<dbReference type="EMBL" id="KF433606">
    <property type="protein sequence ID" value="AII97927.1"/>
    <property type="molecule type" value="mRNA"/>
</dbReference>
<evidence type="ECO:0000313" key="1">
    <source>
        <dbReference type="EMBL" id="AII97927.1"/>
    </source>
</evidence>
<reference evidence="1" key="1">
    <citation type="submission" date="2013-07" db="EMBL/GenBank/DDBJ databases">
        <title>Nephila pilipes venom gland.</title>
        <authorList>
            <person name="Huo L.J."/>
        </authorList>
    </citation>
    <scope>NUCLEOTIDE SEQUENCE</scope>
    <source>
        <tissue evidence="1">Venom gland</tissue>
    </source>
</reference>
<sequence length="23" mass="2708">MVHPSNLCNTRRWSIRRIGLAVQ</sequence>
<protein>
    <submittedName>
        <fullName evidence="1">BLTX566</fullName>
    </submittedName>
</protein>
<name>A0A076KZX1_NEPPI</name>